<dbReference type="RefSeq" id="WP_058726099.1">
    <property type="nucleotide sequence ID" value="NZ_LDQC01000058.1"/>
</dbReference>
<dbReference type="PATRIC" id="fig|33881.3.peg.2488"/>
<dbReference type="PROSITE" id="PS50893">
    <property type="entry name" value="ABC_TRANSPORTER_2"/>
    <property type="match status" value="1"/>
</dbReference>
<proteinExistence type="predicted"/>
<dbReference type="InterPro" id="IPR003593">
    <property type="entry name" value="AAA+_ATPase"/>
</dbReference>
<dbReference type="PANTHER" id="PTHR42781:SF4">
    <property type="entry name" value="SPERMIDINE_PUTRESCINE IMPORT ATP-BINDING PROTEIN POTA"/>
    <property type="match status" value="1"/>
</dbReference>
<dbReference type="SMART" id="SM00382">
    <property type="entry name" value="AAA"/>
    <property type="match status" value="1"/>
</dbReference>
<protein>
    <recommendedName>
        <fullName evidence="4">ABC transporter domain-containing protein</fullName>
    </recommendedName>
</protein>
<dbReference type="InterPro" id="IPR050093">
    <property type="entry name" value="ABC_SmlMolc_Importer"/>
</dbReference>
<dbReference type="Proteomes" id="UP000078252">
    <property type="component" value="Unassembled WGS sequence"/>
</dbReference>
<dbReference type="EMBL" id="LDQC01000058">
    <property type="protein sequence ID" value="KTR05233.1"/>
    <property type="molecule type" value="Genomic_DNA"/>
</dbReference>
<dbReference type="PROSITE" id="PS00211">
    <property type="entry name" value="ABC_TRANSPORTER_1"/>
    <property type="match status" value="1"/>
</dbReference>
<feature type="domain" description="ABC transporter" evidence="4">
    <location>
        <begin position="4"/>
        <end position="231"/>
    </location>
</feature>
<keyword evidence="3" id="KW-0067">ATP-binding</keyword>
<name>A0A175RPC6_9MICO</name>
<keyword evidence="2" id="KW-0547">Nucleotide-binding</keyword>
<gene>
    <name evidence="5" type="ORF">NS184_10710</name>
</gene>
<dbReference type="AlphaFoldDB" id="A0A175RPC6"/>
<dbReference type="InterPro" id="IPR027417">
    <property type="entry name" value="P-loop_NTPase"/>
</dbReference>
<evidence type="ECO:0000259" key="4">
    <source>
        <dbReference type="PROSITE" id="PS50893"/>
    </source>
</evidence>
<accession>A0A175RPC6</accession>
<dbReference type="SUPFAM" id="SSF52540">
    <property type="entry name" value="P-loop containing nucleoside triphosphate hydrolases"/>
    <property type="match status" value="1"/>
</dbReference>
<dbReference type="GO" id="GO:0016887">
    <property type="term" value="F:ATP hydrolysis activity"/>
    <property type="evidence" value="ECO:0007669"/>
    <property type="project" value="InterPro"/>
</dbReference>
<sequence>MSGLSAQVVVRARDVDVALDVGTDECVALIGPNGAGKSTVVDVLAGLVRPDRGTVVLDGRTLSDDRRTVPTHRRRIGLVAQRPDLFPHRSVLANVAFGPRAVGASGREARGHARDALAAVGALALADRAPGTLSGGQAQRIAVARALATDPVLLLLDEPTSALDVAARQEVRTALATAATGRPTLLVSHDPVEVMGLAHRVVVVEAGRVVDEGTPDEVLGRPRSAFAARFSGLVTVPGRATTGGMVTADGGELASPAHAVPPGRSALAAYHPTAALLTRDDDGAGRRLDAVEPRDGLVRVRAGDLVVDVTLTRFAALGLAVGDTCRIRVPADEVVVYEPDGGRIVG</sequence>
<evidence type="ECO:0000256" key="1">
    <source>
        <dbReference type="ARBA" id="ARBA00022448"/>
    </source>
</evidence>
<evidence type="ECO:0000313" key="6">
    <source>
        <dbReference type="Proteomes" id="UP000078252"/>
    </source>
</evidence>
<evidence type="ECO:0000313" key="5">
    <source>
        <dbReference type="EMBL" id="KTR05233.1"/>
    </source>
</evidence>
<dbReference type="OrthoDB" id="9112331at2"/>
<dbReference type="InterPro" id="IPR008995">
    <property type="entry name" value="Mo/tungstate-bd_C_term_dom"/>
</dbReference>
<dbReference type="InterPro" id="IPR017871">
    <property type="entry name" value="ABC_transporter-like_CS"/>
</dbReference>
<evidence type="ECO:0000256" key="3">
    <source>
        <dbReference type="ARBA" id="ARBA00022840"/>
    </source>
</evidence>
<dbReference type="GO" id="GO:0005524">
    <property type="term" value="F:ATP binding"/>
    <property type="evidence" value="ECO:0007669"/>
    <property type="project" value="UniProtKB-KW"/>
</dbReference>
<dbReference type="STRING" id="33881.NS184_10710"/>
<dbReference type="SUPFAM" id="SSF50331">
    <property type="entry name" value="MOP-like"/>
    <property type="match status" value="1"/>
</dbReference>
<dbReference type="InterPro" id="IPR003439">
    <property type="entry name" value="ABC_transporter-like_ATP-bd"/>
</dbReference>
<reference evidence="5 6" key="1">
    <citation type="journal article" date="2016" name="Front. Microbiol.">
        <title>Genomic Resource of Rice Seed Associated Bacteria.</title>
        <authorList>
            <person name="Midha S."/>
            <person name="Bansal K."/>
            <person name="Sharma S."/>
            <person name="Kumar N."/>
            <person name="Patil P.P."/>
            <person name="Chaudhry V."/>
            <person name="Patil P.B."/>
        </authorList>
    </citation>
    <scope>NUCLEOTIDE SEQUENCE [LARGE SCALE GENOMIC DNA]</scope>
    <source>
        <strain evidence="5 6">NS184</strain>
    </source>
</reference>
<dbReference type="Pfam" id="PF00005">
    <property type="entry name" value="ABC_tran"/>
    <property type="match status" value="1"/>
</dbReference>
<dbReference type="PANTHER" id="PTHR42781">
    <property type="entry name" value="SPERMIDINE/PUTRESCINE IMPORT ATP-BINDING PROTEIN POTA"/>
    <property type="match status" value="1"/>
</dbReference>
<organism evidence="5 6">
    <name type="scientific">Curtobacterium luteum</name>
    <dbReference type="NCBI Taxonomy" id="33881"/>
    <lineage>
        <taxon>Bacteria</taxon>
        <taxon>Bacillati</taxon>
        <taxon>Actinomycetota</taxon>
        <taxon>Actinomycetes</taxon>
        <taxon>Micrococcales</taxon>
        <taxon>Microbacteriaceae</taxon>
        <taxon>Curtobacterium</taxon>
    </lineage>
</organism>
<keyword evidence="1" id="KW-0813">Transport</keyword>
<comment type="caution">
    <text evidence="5">The sequence shown here is derived from an EMBL/GenBank/DDBJ whole genome shotgun (WGS) entry which is preliminary data.</text>
</comment>
<dbReference type="Gene3D" id="3.40.50.300">
    <property type="entry name" value="P-loop containing nucleotide triphosphate hydrolases"/>
    <property type="match status" value="1"/>
</dbReference>
<evidence type="ECO:0000256" key="2">
    <source>
        <dbReference type="ARBA" id="ARBA00022741"/>
    </source>
</evidence>